<sequence>MQMNPSFSTRRKTNEAILKSQLVGGFRCPQGMVPVRRPKTGLKSFSKPHGGSLHTFATQLPGECSVGIEIKEGAPYHGAKAFIIINNPHVEVGQYSKAQIWVRNGPETEINSIEVGWAVHPQLYGDNRTRLTAYWTADGFQKTGCYNTECPGFVQVHNEYILGGYFPNISVFNGPQYGLNMSIIQDQSTGNWWLMDDEDYKYGYWPKEIFTHLATGASYVRYGGATFSPSNIQTPVPMGNGHIPSFIAEKAGFFSFVQFVNPDYKIDDVNAEMEKNFFDCDANCYGVRDWGDGQDPISTRHAFTYGGPGGPCP</sequence>
<dbReference type="InterPro" id="IPR004314">
    <property type="entry name" value="Neprosin"/>
</dbReference>
<dbReference type="Proteomes" id="UP000327013">
    <property type="component" value="Chromosome 5"/>
</dbReference>
<dbReference type="Pfam" id="PF03080">
    <property type="entry name" value="Neprosin"/>
    <property type="match status" value="1"/>
</dbReference>
<keyword evidence="3" id="KW-1185">Reference proteome</keyword>
<gene>
    <name evidence="2" type="ORF">FH972_012540</name>
</gene>
<dbReference type="PROSITE" id="PS52045">
    <property type="entry name" value="NEPROSIN_PEP_CD"/>
    <property type="match status" value="1"/>
</dbReference>
<dbReference type="PANTHER" id="PTHR31589">
    <property type="entry name" value="PROTEIN, PUTATIVE (DUF239)-RELATED-RELATED"/>
    <property type="match status" value="1"/>
</dbReference>
<dbReference type="EMBL" id="CM017325">
    <property type="protein sequence ID" value="KAE8055718.1"/>
    <property type="molecule type" value="Genomic_DNA"/>
</dbReference>
<proteinExistence type="predicted"/>
<organism evidence="2 3">
    <name type="scientific">Carpinus fangiana</name>
    <dbReference type="NCBI Taxonomy" id="176857"/>
    <lineage>
        <taxon>Eukaryota</taxon>
        <taxon>Viridiplantae</taxon>
        <taxon>Streptophyta</taxon>
        <taxon>Embryophyta</taxon>
        <taxon>Tracheophyta</taxon>
        <taxon>Spermatophyta</taxon>
        <taxon>Magnoliopsida</taxon>
        <taxon>eudicotyledons</taxon>
        <taxon>Gunneridae</taxon>
        <taxon>Pentapetalae</taxon>
        <taxon>rosids</taxon>
        <taxon>fabids</taxon>
        <taxon>Fagales</taxon>
        <taxon>Betulaceae</taxon>
        <taxon>Carpinus</taxon>
    </lineage>
</organism>
<reference evidence="2 3" key="1">
    <citation type="submission" date="2019-06" db="EMBL/GenBank/DDBJ databases">
        <title>A chromosomal-level reference genome of Carpinus fangiana (Coryloideae, Betulaceae).</title>
        <authorList>
            <person name="Yang X."/>
            <person name="Wang Z."/>
            <person name="Zhang L."/>
            <person name="Hao G."/>
            <person name="Liu J."/>
            <person name="Yang Y."/>
        </authorList>
    </citation>
    <scope>NUCLEOTIDE SEQUENCE [LARGE SCALE GENOMIC DNA]</scope>
    <source>
        <strain evidence="2">Cfa_2016G</strain>
        <tissue evidence="2">Leaf</tissue>
    </source>
</reference>
<feature type="domain" description="Neprosin PEP catalytic" evidence="1">
    <location>
        <begin position="57"/>
        <end position="313"/>
    </location>
</feature>
<dbReference type="Gene3D" id="3.90.1320.10">
    <property type="entry name" value="Outer-capsid protein sigma 3, large lobe"/>
    <property type="match status" value="1"/>
</dbReference>
<dbReference type="OrthoDB" id="1866831at2759"/>
<name>A0A5N6R798_9ROSI</name>
<evidence type="ECO:0000259" key="1">
    <source>
        <dbReference type="PROSITE" id="PS52045"/>
    </source>
</evidence>
<dbReference type="AlphaFoldDB" id="A0A5N6R798"/>
<dbReference type="InterPro" id="IPR053168">
    <property type="entry name" value="Glutamic_endopeptidase"/>
</dbReference>
<protein>
    <recommendedName>
        <fullName evidence="1">Neprosin PEP catalytic domain-containing protein</fullName>
    </recommendedName>
</protein>
<evidence type="ECO:0000313" key="3">
    <source>
        <dbReference type="Proteomes" id="UP000327013"/>
    </source>
</evidence>
<evidence type="ECO:0000313" key="2">
    <source>
        <dbReference type="EMBL" id="KAE8055718.1"/>
    </source>
</evidence>
<accession>A0A5N6R798</accession>
<dbReference type="PANTHER" id="PTHR31589:SF233">
    <property type="entry name" value="PROTEIN, PUTATIVE (DUF239)-RELATED"/>
    <property type="match status" value="1"/>
</dbReference>